<dbReference type="GO" id="GO:0032049">
    <property type="term" value="P:cardiolipin biosynthetic process"/>
    <property type="evidence" value="ECO:0007669"/>
    <property type="project" value="TreeGrafter"/>
</dbReference>
<gene>
    <name evidence="20" type="primary">CRLS1</name>
</gene>
<feature type="transmembrane region" description="Helical" evidence="18">
    <location>
        <begin position="425"/>
        <end position="445"/>
    </location>
</feature>
<dbReference type="PANTHER" id="PTHR14269">
    <property type="entry name" value="CDP-DIACYLGLYCEROL--GLYCEROL-3-PHOSPHATE 3-PHOSPHATIDYLTRANSFERASE-RELATED"/>
    <property type="match status" value="1"/>
</dbReference>
<evidence type="ECO:0000256" key="3">
    <source>
        <dbReference type="ARBA" id="ARBA00022516"/>
    </source>
</evidence>
<evidence type="ECO:0000256" key="15">
    <source>
        <dbReference type="ARBA" id="ARBA00047433"/>
    </source>
</evidence>
<evidence type="ECO:0000256" key="12">
    <source>
        <dbReference type="ARBA" id="ARBA00023264"/>
    </source>
</evidence>
<keyword evidence="3" id="KW-0444">Lipid biosynthesis</keyword>
<dbReference type="Pfam" id="PF01066">
    <property type="entry name" value="CDP-OH_P_transf"/>
    <property type="match status" value="1"/>
</dbReference>
<evidence type="ECO:0000313" key="19">
    <source>
        <dbReference type="Proteomes" id="UP001318040"/>
    </source>
</evidence>
<evidence type="ECO:0000256" key="17">
    <source>
        <dbReference type="SAM" id="MobiDB-lite"/>
    </source>
</evidence>
<dbReference type="GeneID" id="116947335"/>
<comment type="catalytic activity">
    <reaction evidence="15">
        <text>a CDP-1,2-diacyl-sn-glycerol + a 1,2-diacyl-sn-glycero-3-phospho-(1'-sn-glycerol) = a cardiolipin + CMP + H(+)</text>
        <dbReference type="Rhea" id="RHEA:32931"/>
        <dbReference type="ChEBI" id="CHEBI:15378"/>
        <dbReference type="ChEBI" id="CHEBI:58332"/>
        <dbReference type="ChEBI" id="CHEBI:60377"/>
        <dbReference type="ChEBI" id="CHEBI:62237"/>
        <dbReference type="ChEBI" id="CHEBI:64716"/>
        <dbReference type="EC" id="2.7.8.41"/>
    </reaction>
</comment>
<evidence type="ECO:0000256" key="9">
    <source>
        <dbReference type="ARBA" id="ARBA00023128"/>
    </source>
</evidence>
<evidence type="ECO:0000256" key="8">
    <source>
        <dbReference type="ARBA" id="ARBA00023098"/>
    </source>
</evidence>
<keyword evidence="19" id="KW-1185">Reference proteome</keyword>
<feature type="compositionally biased region" description="Gly residues" evidence="17">
    <location>
        <begin position="220"/>
        <end position="236"/>
    </location>
</feature>
<evidence type="ECO:0000256" key="2">
    <source>
        <dbReference type="ARBA" id="ARBA00010441"/>
    </source>
</evidence>
<sequence length="459" mass="48220">MVMVTMSVLGRCLRSSSTSSSFCLSFSHSSVLSLSPSSSPSSSSPSLLSPSLSPPSILESKSPFCLLPFSTSSSPFSTLCCSSLPSFLSCPATFLSSCSTIPSSSLSPSPPLFSPSVVGKTRGYVASLRHFRRPGSPATTTIRSPSFGNRSTCEACCYCSCSSSSRHRGLCPSERSLRSPQVVTSGWRWGHPLLRSTWRGVARTPHAGGSRSAGAKGPEEGGGGSDTRGGGGGGDASGAASGTRAPGNSAKENIFSELYENPWTVPNALCVTRIALSPVIACLVADEEFGLALGLLLLAGVTDLLDGFIARTWPSQQSALGSALDPLADKILISVLYISLTCAHLIPVPLTALIISRDIALIGAVFYVRYRTVPPPCTLARYFNPRFATAQLKPTLISKVNTAVQLFLVAASLAAPVLHQMDSPLLVALWYVTALTTVGSGYSYYRYGRQTVRVLNGTK</sequence>
<dbReference type="Proteomes" id="UP001318040">
    <property type="component" value="Chromosome 29"/>
</dbReference>
<dbReference type="InterPro" id="IPR043130">
    <property type="entry name" value="CDP-OH_PTrfase_TM_dom"/>
</dbReference>
<dbReference type="KEGG" id="pmrn:116947335"/>
<dbReference type="AlphaFoldDB" id="A0AAJ7TIZ1"/>
<name>A0AAJ7TIZ1_PETMA</name>
<keyword evidence="8" id="KW-0443">Lipid metabolism</keyword>
<keyword evidence="5 18" id="KW-0812">Transmembrane</keyword>
<keyword evidence="11" id="KW-0594">Phospholipid biosynthesis</keyword>
<accession>A0AAJ7TIZ1</accession>
<feature type="region of interest" description="Disordered" evidence="17">
    <location>
        <begin position="200"/>
        <end position="248"/>
    </location>
</feature>
<dbReference type="RefSeq" id="XP_032818833.1">
    <property type="nucleotide sequence ID" value="XM_032962942.1"/>
</dbReference>
<reference evidence="20" key="1">
    <citation type="submission" date="2025-08" db="UniProtKB">
        <authorList>
            <consortium name="RefSeq"/>
        </authorList>
    </citation>
    <scope>IDENTIFICATION</scope>
    <source>
        <tissue evidence="20">Sperm</tissue>
    </source>
</reference>
<evidence type="ECO:0000256" key="5">
    <source>
        <dbReference type="ARBA" id="ARBA00022692"/>
    </source>
</evidence>
<evidence type="ECO:0000256" key="18">
    <source>
        <dbReference type="SAM" id="Phobius"/>
    </source>
</evidence>
<dbReference type="GO" id="GO:0043337">
    <property type="term" value="F:cardiolipin synthase (CMP-forming)"/>
    <property type="evidence" value="ECO:0007669"/>
    <property type="project" value="UniProtKB-EC"/>
</dbReference>
<comment type="similarity">
    <text evidence="2">Belongs to the CDP-alcohol phosphatidyltransferase class-I family.</text>
</comment>
<comment type="subcellular location">
    <subcellularLocation>
        <location evidence="1">Mitochondrion inner membrane</location>
        <topology evidence="1">Multi-pass membrane protein</topology>
    </subcellularLocation>
</comment>
<dbReference type="Gene3D" id="1.20.120.1760">
    <property type="match status" value="1"/>
</dbReference>
<keyword evidence="9" id="KW-0496">Mitochondrion</keyword>
<keyword evidence="4" id="KW-0808">Transferase</keyword>
<evidence type="ECO:0000256" key="11">
    <source>
        <dbReference type="ARBA" id="ARBA00023209"/>
    </source>
</evidence>
<evidence type="ECO:0000256" key="16">
    <source>
        <dbReference type="ARBA" id="ARBA00068900"/>
    </source>
</evidence>
<dbReference type="EC" id="2.7.8.41" evidence="14"/>
<dbReference type="InterPro" id="IPR000462">
    <property type="entry name" value="CDP-OH_P_trans"/>
</dbReference>
<feature type="transmembrane region" description="Helical" evidence="18">
    <location>
        <begin position="331"/>
        <end position="355"/>
    </location>
</feature>
<evidence type="ECO:0000256" key="4">
    <source>
        <dbReference type="ARBA" id="ARBA00022679"/>
    </source>
</evidence>
<protein>
    <recommendedName>
        <fullName evidence="16">Cardiolipin synthase (CMP-forming)</fullName>
        <ecNumber evidence="14">2.7.8.41</ecNumber>
    </recommendedName>
</protein>
<dbReference type="PANTHER" id="PTHR14269:SF60">
    <property type="entry name" value="CARDIOLIPIN SYNTHASE (CMP-FORMING)"/>
    <property type="match status" value="1"/>
</dbReference>
<dbReference type="FunFam" id="1.20.120.1760:FF:000005">
    <property type="entry name" value="Cardiolipin synthase 1"/>
    <property type="match status" value="1"/>
</dbReference>
<evidence type="ECO:0000256" key="1">
    <source>
        <dbReference type="ARBA" id="ARBA00004448"/>
    </source>
</evidence>
<keyword evidence="7 18" id="KW-1133">Transmembrane helix</keyword>
<evidence type="ECO:0000256" key="14">
    <source>
        <dbReference type="ARBA" id="ARBA00039001"/>
    </source>
</evidence>
<proteinExistence type="inferred from homology"/>
<dbReference type="InterPro" id="IPR050324">
    <property type="entry name" value="CDP-alcohol_PTase-I"/>
</dbReference>
<evidence type="ECO:0000313" key="20">
    <source>
        <dbReference type="RefSeq" id="XP_032818833.1"/>
    </source>
</evidence>
<keyword evidence="6" id="KW-0999">Mitochondrion inner membrane</keyword>
<evidence type="ECO:0000256" key="13">
    <source>
        <dbReference type="ARBA" id="ARBA00037454"/>
    </source>
</evidence>
<evidence type="ECO:0000256" key="7">
    <source>
        <dbReference type="ARBA" id="ARBA00022989"/>
    </source>
</evidence>
<organism evidence="19 20">
    <name type="scientific">Petromyzon marinus</name>
    <name type="common">Sea lamprey</name>
    <dbReference type="NCBI Taxonomy" id="7757"/>
    <lineage>
        <taxon>Eukaryota</taxon>
        <taxon>Metazoa</taxon>
        <taxon>Chordata</taxon>
        <taxon>Craniata</taxon>
        <taxon>Vertebrata</taxon>
        <taxon>Cyclostomata</taxon>
        <taxon>Hyperoartia</taxon>
        <taxon>Petromyzontiformes</taxon>
        <taxon>Petromyzontidae</taxon>
        <taxon>Petromyzon</taxon>
    </lineage>
</organism>
<evidence type="ECO:0000256" key="10">
    <source>
        <dbReference type="ARBA" id="ARBA00023136"/>
    </source>
</evidence>
<evidence type="ECO:0000256" key="6">
    <source>
        <dbReference type="ARBA" id="ARBA00022792"/>
    </source>
</evidence>
<comment type="function">
    <text evidence="13">Catalyzes the synthesis of cardiolipin (CL) (diphosphatidylglycerol) by specifically transferring a phosphatidyl group from CDP-diacylglycerol to phosphatidylglycerol (PG). CL is a key phospholipid in mitochondrial membranes and plays important roles in maintaining the functional integrity and dynamics of mitochondria under both optimal and stress conditions.</text>
</comment>
<dbReference type="GO" id="GO:0005743">
    <property type="term" value="C:mitochondrial inner membrane"/>
    <property type="evidence" value="ECO:0007669"/>
    <property type="project" value="UniProtKB-SubCell"/>
</dbReference>
<dbReference type="CTD" id="54675"/>
<feature type="transmembrane region" description="Helical" evidence="18">
    <location>
        <begin position="400"/>
        <end position="419"/>
    </location>
</feature>
<keyword evidence="10 18" id="KW-0472">Membrane</keyword>
<keyword evidence="12" id="KW-1208">Phospholipid metabolism</keyword>